<comment type="caution">
    <text evidence="2">The sequence shown here is derived from an EMBL/GenBank/DDBJ whole genome shotgun (WGS) entry which is preliminary data.</text>
</comment>
<evidence type="ECO:0000313" key="3">
    <source>
        <dbReference type="Proteomes" id="UP000295399"/>
    </source>
</evidence>
<feature type="region of interest" description="Disordered" evidence="1">
    <location>
        <begin position="1"/>
        <end position="54"/>
    </location>
</feature>
<dbReference type="Proteomes" id="UP000295399">
    <property type="component" value="Unassembled WGS sequence"/>
</dbReference>
<dbReference type="RefSeq" id="WP_132707120.1">
    <property type="nucleotide sequence ID" value="NZ_JACIGF010000001.1"/>
</dbReference>
<keyword evidence="2" id="KW-0966">Cell projection</keyword>
<dbReference type="Pfam" id="PF10768">
    <property type="entry name" value="FliX"/>
    <property type="match status" value="1"/>
</dbReference>
<organism evidence="2 3">
    <name type="scientific">Rhodothalassium salexigens DSM 2132</name>
    <dbReference type="NCBI Taxonomy" id="1188247"/>
    <lineage>
        <taxon>Bacteria</taxon>
        <taxon>Pseudomonadati</taxon>
        <taxon>Pseudomonadota</taxon>
        <taxon>Alphaproteobacteria</taxon>
        <taxon>Rhodothalassiales</taxon>
        <taxon>Rhodothalassiaceae</taxon>
        <taxon>Rhodothalassium</taxon>
    </lineage>
</organism>
<keyword evidence="3" id="KW-1185">Reference proteome</keyword>
<keyword evidence="2" id="KW-0969">Cilium</keyword>
<reference evidence="2 3" key="1">
    <citation type="submission" date="2019-03" db="EMBL/GenBank/DDBJ databases">
        <title>Genomic Encyclopedia of Type Strains, Phase IV (KMG-IV): sequencing the most valuable type-strain genomes for metagenomic binning, comparative biology and taxonomic classification.</title>
        <authorList>
            <person name="Goeker M."/>
        </authorList>
    </citation>
    <scope>NUCLEOTIDE SEQUENCE [LARGE SCALE GENOMIC DNA]</scope>
    <source>
        <strain evidence="2 3">DSM 2132</strain>
    </source>
</reference>
<accession>A0A4R2PRW5</accession>
<feature type="compositionally biased region" description="Low complexity" evidence="1">
    <location>
        <begin position="38"/>
        <end position="54"/>
    </location>
</feature>
<dbReference type="InParanoid" id="A0A4R2PRW5"/>
<protein>
    <submittedName>
        <fullName evidence="2">Class II flagellar assembly regulator</fullName>
    </submittedName>
</protein>
<dbReference type="GO" id="GO:0044781">
    <property type="term" value="P:bacterial-type flagellum organization"/>
    <property type="evidence" value="ECO:0007669"/>
    <property type="project" value="InterPro"/>
</dbReference>
<dbReference type="AlphaFoldDB" id="A0A4R2PRW5"/>
<name>A0A4R2PRW5_RHOSA</name>
<evidence type="ECO:0000256" key="1">
    <source>
        <dbReference type="SAM" id="MobiDB-lite"/>
    </source>
</evidence>
<sequence>MRVDGPGRTNAPQTTKKTGKSKGSGAARFEPTLDETADTAATEAKAPASAAAPVAATGSLLALQEAPDPAEEGRAKGMMRARSLLDQLEEVRRGLLLGAIPQNRLEALARMARQNREAFTDPRLNALLDEIELRAEVELAKLEQI</sequence>
<gene>
    <name evidence="2" type="ORF">EV659_101496</name>
</gene>
<proteinExistence type="predicted"/>
<keyword evidence="2" id="KW-0282">Flagellum</keyword>
<dbReference type="InterPro" id="IPR019704">
    <property type="entry name" value="Flagellar_assmbl_FliX_class2"/>
</dbReference>
<dbReference type="OrthoDB" id="8005693at2"/>
<evidence type="ECO:0000313" key="2">
    <source>
        <dbReference type="EMBL" id="TCP38589.1"/>
    </source>
</evidence>
<dbReference type="EMBL" id="SLXO01000001">
    <property type="protein sequence ID" value="TCP38589.1"/>
    <property type="molecule type" value="Genomic_DNA"/>
</dbReference>